<dbReference type="GO" id="GO:0005737">
    <property type="term" value="C:cytoplasm"/>
    <property type="evidence" value="ECO:0007669"/>
    <property type="project" value="UniProtKB-ARBA"/>
</dbReference>
<dbReference type="OrthoDB" id="10259681at2759"/>
<dbReference type="InterPro" id="IPR000529">
    <property type="entry name" value="Ribosomal_bS6"/>
</dbReference>
<accession>A0A9D4TJH5</accession>
<gene>
    <name evidence="2" type="ORF">D9Q98_007136</name>
</gene>
<dbReference type="CDD" id="cd15465">
    <property type="entry name" value="bS6_mito"/>
    <property type="match status" value="1"/>
</dbReference>
<reference evidence="2" key="2">
    <citation type="submission" date="2020-11" db="EMBL/GenBank/DDBJ databases">
        <authorList>
            <person name="Cecchin M."/>
            <person name="Marcolungo L."/>
            <person name="Rossato M."/>
            <person name="Girolomoni L."/>
            <person name="Cosentino E."/>
            <person name="Cuine S."/>
            <person name="Li-Beisson Y."/>
            <person name="Delledonne M."/>
            <person name="Ballottari M."/>
        </authorList>
    </citation>
    <scope>NUCLEOTIDE SEQUENCE</scope>
    <source>
        <strain evidence="2">211/11P</strain>
        <tissue evidence="2">Whole cell</tissue>
    </source>
</reference>
<proteinExistence type="inferred from homology"/>
<sequence>MPLYELFAVAKPALGKAAIGSMMKAVASKVMEQGGVVTDLRSYGERKLAYDIRQPNVRFAKASMWQINFAANPKMLSELDHTLRVDERMLRWLVLKRLPYTPLPSPYSVARTAENVAGTLAKQQQAALKPWLQFPLMVLVHFPPGPQTNPPGRLPRMHS</sequence>
<dbReference type="GO" id="GO:0003735">
    <property type="term" value="F:structural constituent of ribosome"/>
    <property type="evidence" value="ECO:0007669"/>
    <property type="project" value="InterPro"/>
</dbReference>
<dbReference type="GO" id="GO:0070181">
    <property type="term" value="F:small ribosomal subunit rRNA binding"/>
    <property type="evidence" value="ECO:0007669"/>
    <property type="project" value="TreeGrafter"/>
</dbReference>
<evidence type="ECO:0008006" key="4">
    <source>
        <dbReference type="Google" id="ProtNLM"/>
    </source>
</evidence>
<name>A0A9D4TJH5_CHLVU</name>
<dbReference type="Pfam" id="PF01250">
    <property type="entry name" value="Ribosomal_S6"/>
    <property type="match status" value="1"/>
</dbReference>
<comment type="similarity">
    <text evidence="1">Belongs to the bacterial ribosomal protein bS6 family.</text>
</comment>
<evidence type="ECO:0000313" key="2">
    <source>
        <dbReference type="EMBL" id="KAI3427200.1"/>
    </source>
</evidence>
<dbReference type="Proteomes" id="UP001055712">
    <property type="component" value="Unassembled WGS sequence"/>
</dbReference>
<dbReference type="InterPro" id="IPR014717">
    <property type="entry name" value="Transl_elong_EF1B/ribsomal_bS6"/>
</dbReference>
<evidence type="ECO:0000313" key="3">
    <source>
        <dbReference type="Proteomes" id="UP001055712"/>
    </source>
</evidence>
<dbReference type="GO" id="GO:0006412">
    <property type="term" value="P:translation"/>
    <property type="evidence" value="ECO:0007669"/>
    <property type="project" value="InterPro"/>
</dbReference>
<dbReference type="NCBIfam" id="TIGR00166">
    <property type="entry name" value="S6"/>
    <property type="match status" value="1"/>
</dbReference>
<dbReference type="Gene3D" id="3.30.70.60">
    <property type="match status" value="1"/>
</dbReference>
<dbReference type="HAMAP" id="MF_00360">
    <property type="entry name" value="Ribosomal_bS6"/>
    <property type="match status" value="1"/>
</dbReference>
<dbReference type="SUPFAM" id="SSF54995">
    <property type="entry name" value="Ribosomal protein S6"/>
    <property type="match status" value="1"/>
</dbReference>
<protein>
    <recommendedName>
        <fullName evidence="4">Ribosomal protein S6</fullName>
    </recommendedName>
</protein>
<dbReference type="EMBL" id="SIDB01000010">
    <property type="protein sequence ID" value="KAI3427200.1"/>
    <property type="molecule type" value="Genomic_DNA"/>
</dbReference>
<dbReference type="PANTHER" id="PTHR21011">
    <property type="entry name" value="MITOCHONDRIAL 28S RIBOSOMAL PROTEIN S6"/>
    <property type="match status" value="1"/>
</dbReference>
<dbReference type="InterPro" id="IPR020814">
    <property type="entry name" value="Ribosomal_S6_plastid/chlpt"/>
</dbReference>
<dbReference type="AlphaFoldDB" id="A0A9D4TJH5"/>
<organism evidence="2 3">
    <name type="scientific">Chlorella vulgaris</name>
    <name type="common">Green alga</name>
    <dbReference type="NCBI Taxonomy" id="3077"/>
    <lineage>
        <taxon>Eukaryota</taxon>
        <taxon>Viridiplantae</taxon>
        <taxon>Chlorophyta</taxon>
        <taxon>core chlorophytes</taxon>
        <taxon>Trebouxiophyceae</taxon>
        <taxon>Chlorellales</taxon>
        <taxon>Chlorellaceae</taxon>
        <taxon>Chlorella clade</taxon>
        <taxon>Chlorella</taxon>
    </lineage>
</organism>
<dbReference type="InterPro" id="IPR035980">
    <property type="entry name" value="Ribosomal_bS6_sf"/>
</dbReference>
<keyword evidence="3" id="KW-1185">Reference proteome</keyword>
<dbReference type="PANTHER" id="PTHR21011:SF1">
    <property type="entry name" value="SMALL RIBOSOMAL SUBUNIT PROTEIN BS6M"/>
    <property type="match status" value="1"/>
</dbReference>
<evidence type="ECO:0000256" key="1">
    <source>
        <dbReference type="ARBA" id="ARBA00009512"/>
    </source>
</evidence>
<reference evidence="2" key="1">
    <citation type="journal article" date="2019" name="Plant J.">
        <title>Chlorella vulgaris genome assembly and annotation reveals the molecular basis for metabolic acclimation to high light conditions.</title>
        <authorList>
            <person name="Cecchin M."/>
            <person name="Marcolungo L."/>
            <person name="Rossato M."/>
            <person name="Girolomoni L."/>
            <person name="Cosentino E."/>
            <person name="Cuine S."/>
            <person name="Li-Beisson Y."/>
            <person name="Delledonne M."/>
            <person name="Ballottari M."/>
        </authorList>
    </citation>
    <scope>NUCLEOTIDE SEQUENCE</scope>
    <source>
        <strain evidence="2">211/11P</strain>
    </source>
</reference>
<dbReference type="GO" id="GO:0005840">
    <property type="term" value="C:ribosome"/>
    <property type="evidence" value="ECO:0007669"/>
    <property type="project" value="InterPro"/>
</dbReference>
<comment type="caution">
    <text evidence="2">The sequence shown here is derived from an EMBL/GenBank/DDBJ whole genome shotgun (WGS) entry which is preliminary data.</text>
</comment>